<reference evidence="1" key="1">
    <citation type="journal article" date="2014" name="Front. Microbiol.">
        <title>High frequency of phylogenetically diverse reductive dehalogenase-homologous genes in deep subseafloor sedimentary metagenomes.</title>
        <authorList>
            <person name="Kawai M."/>
            <person name="Futagami T."/>
            <person name="Toyoda A."/>
            <person name="Takaki Y."/>
            <person name="Nishi S."/>
            <person name="Hori S."/>
            <person name="Arai W."/>
            <person name="Tsubouchi T."/>
            <person name="Morono Y."/>
            <person name="Uchiyama I."/>
            <person name="Ito T."/>
            <person name="Fujiyama A."/>
            <person name="Inagaki F."/>
            <person name="Takami H."/>
        </authorList>
    </citation>
    <scope>NUCLEOTIDE SEQUENCE</scope>
    <source>
        <strain evidence="1">Expedition CK06-06</strain>
    </source>
</reference>
<name>X1U707_9ZZZZ</name>
<protein>
    <submittedName>
        <fullName evidence="1">Uncharacterized protein</fullName>
    </submittedName>
</protein>
<gene>
    <name evidence="1" type="ORF">S12H4_41216</name>
</gene>
<accession>X1U707</accession>
<proteinExistence type="predicted"/>
<organism evidence="1">
    <name type="scientific">marine sediment metagenome</name>
    <dbReference type="NCBI Taxonomy" id="412755"/>
    <lineage>
        <taxon>unclassified sequences</taxon>
        <taxon>metagenomes</taxon>
        <taxon>ecological metagenomes</taxon>
    </lineage>
</organism>
<dbReference type="Gene3D" id="1.10.10.1510">
    <property type="match status" value="1"/>
</dbReference>
<comment type="caution">
    <text evidence="1">The sequence shown here is derived from an EMBL/GenBank/DDBJ whole genome shotgun (WGS) entry which is preliminary data.</text>
</comment>
<sequence length="130" mass="15565">MFKYFSIGLSPINSTLLNCAILNQFMDYMKKSPADIMQWWLDGVLPEKLGMSEEFMEIYELRDAKVFLEDLEWFCRQMRANVFKRVQSPPNIVVSKTAYGYDLRESILPWFRFTSKEQKLYDEILKCGWY</sequence>
<dbReference type="AlphaFoldDB" id="X1U707"/>
<evidence type="ECO:0000313" key="1">
    <source>
        <dbReference type="EMBL" id="GAI99406.1"/>
    </source>
</evidence>
<dbReference type="EMBL" id="BARW01025089">
    <property type="protein sequence ID" value="GAI99406.1"/>
    <property type="molecule type" value="Genomic_DNA"/>
</dbReference>